<evidence type="ECO:0000256" key="3">
    <source>
        <dbReference type="ARBA" id="ARBA00022547"/>
    </source>
</evidence>
<reference evidence="15" key="1">
    <citation type="submission" date="2020-03" db="EMBL/GenBank/DDBJ databases">
        <authorList>
            <person name="Guo F."/>
        </authorList>
    </citation>
    <scope>NUCLEOTIDE SEQUENCE</scope>
    <source>
        <strain evidence="15">JCM 30134</strain>
    </source>
</reference>
<dbReference type="InterPro" id="IPR002146">
    <property type="entry name" value="ATP_synth_b/b'su_bac/chlpt"/>
</dbReference>
<dbReference type="GO" id="GO:0045259">
    <property type="term" value="C:proton-transporting ATP synthase complex"/>
    <property type="evidence" value="ECO:0007669"/>
    <property type="project" value="UniProtKB-KW"/>
</dbReference>
<dbReference type="GO" id="GO:0012505">
    <property type="term" value="C:endomembrane system"/>
    <property type="evidence" value="ECO:0007669"/>
    <property type="project" value="UniProtKB-SubCell"/>
</dbReference>
<keyword evidence="6 13" id="KW-1133">Transmembrane helix</keyword>
<keyword evidence="7 13" id="KW-0406">Ion transport</keyword>
<feature type="coiled-coil region" evidence="14">
    <location>
        <begin position="31"/>
        <end position="79"/>
    </location>
</feature>
<dbReference type="RefSeq" id="WP_167191248.1">
    <property type="nucleotide sequence ID" value="NZ_JAAONZ010000020.1"/>
</dbReference>
<dbReference type="GO" id="GO:0046933">
    <property type="term" value="F:proton-transporting ATP synthase activity, rotational mechanism"/>
    <property type="evidence" value="ECO:0007669"/>
    <property type="project" value="UniProtKB-UniRule"/>
</dbReference>
<dbReference type="GO" id="GO:0046961">
    <property type="term" value="F:proton-transporting ATPase activity, rotational mechanism"/>
    <property type="evidence" value="ECO:0007669"/>
    <property type="project" value="TreeGrafter"/>
</dbReference>
<sequence length="254" mass="28837">MELNWTTFALEILNFLVLLWLLKRFLYKPVMGAVEKRRAAIEQDLASANEQKQQAEALLQQQQRQLAEREHEQQQAKLLLQKSIDSERKLRLAALDKELDGERERRKIADQHQRAEALKRLEQQAIEVSAKFCARLLSRFSGAELESLIIQVTCEELNRLPSERKDELKASLAHPGDSVAIRSAYPMCDPQRQRLAQTLSDITGNVDLQLQYIEDAALISGVHILAGPLFIQASLANELHFFTEVLVNDGGACQ</sequence>
<dbReference type="Pfam" id="PF00430">
    <property type="entry name" value="ATP-synt_B"/>
    <property type="match status" value="1"/>
</dbReference>
<dbReference type="InterPro" id="IPR000711">
    <property type="entry name" value="ATPase_OSCP/dsu"/>
</dbReference>
<keyword evidence="3 13" id="KW-0138">CF(0)</keyword>
<comment type="similarity">
    <text evidence="1 13">Belongs to the ATPase B chain family.</text>
</comment>
<evidence type="ECO:0000256" key="6">
    <source>
        <dbReference type="ARBA" id="ARBA00022989"/>
    </source>
</evidence>
<evidence type="ECO:0000256" key="5">
    <source>
        <dbReference type="ARBA" id="ARBA00022781"/>
    </source>
</evidence>
<evidence type="ECO:0000256" key="11">
    <source>
        <dbReference type="ARBA" id="ARBA00025614"/>
    </source>
</evidence>
<dbReference type="PANTHER" id="PTHR33445:SF2">
    <property type="entry name" value="ATP SYNTHASE SUBUNIT B', CHLOROPLASTIC"/>
    <property type="match status" value="1"/>
</dbReference>
<dbReference type="HAMAP" id="MF_01398">
    <property type="entry name" value="ATP_synth_b_bprime"/>
    <property type="match status" value="1"/>
</dbReference>
<evidence type="ECO:0000256" key="4">
    <source>
        <dbReference type="ARBA" id="ARBA00022692"/>
    </source>
</evidence>
<evidence type="ECO:0000256" key="10">
    <source>
        <dbReference type="ARBA" id="ARBA00025198"/>
    </source>
</evidence>
<comment type="subunit">
    <text evidence="13">F-type ATPases have 2 components, F(1) - the catalytic core - and F(0) - the membrane proton channel. F(1) has five subunits: alpha(3), beta(3), gamma(1), delta(1), epsilon(1). F(0) has three main subunits: a(1), b(2) and c(10-14). The alpha and beta chains form an alternating ring which encloses part of the gamma chain. F(1) is attached to F(0) by a central stalk formed by the gamma and epsilon chains, while a peripheral stalk is formed by the delta and b chains.</text>
</comment>
<keyword evidence="5 13" id="KW-0375">Hydrogen ion transport</keyword>
<evidence type="ECO:0000256" key="14">
    <source>
        <dbReference type="SAM" id="Coils"/>
    </source>
</evidence>
<evidence type="ECO:0000256" key="12">
    <source>
        <dbReference type="ARBA" id="ARBA00037847"/>
    </source>
</evidence>
<keyword evidence="4 13" id="KW-0812">Transmembrane</keyword>
<dbReference type="EMBL" id="JAAONZ010000020">
    <property type="protein sequence ID" value="NHO67832.1"/>
    <property type="molecule type" value="Genomic_DNA"/>
</dbReference>
<comment type="function">
    <text evidence="11">Component of the F(0) channel, it forms part of the peripheral stalk, linking F(1) to F(0). The b'-subunit is a diverged and duplicated form of b found in plants and photosynthetic bacteria.</text>
</comment>
<keyword evidence="2 13" id="KW-0813">Transport</keyword>
<dbReference type="GO" id="GO:0005886">
    <property type="term" value="C:plasma membrane"/>
    <property type="evidence" value="ECO:0007669"/>
    <property type="project" value="UniProtKB-SubCell"/>
</dbReference>
<keyword evidence="9 13" id="KW-0066">ATP synthesis</keyword>
<protein>
    <recommendedName>
        <fullName evidence="13">ATP synthase subunit b</fullName>
    </recommendedName>
    <alternativeName>
        <fullName evidence="13">ATP synthase F(0) sector subunit b</fullName>
    </alternativeName>
    <alternativeName>
        <fullName evidence="13">ATPase subunit I</fullName>
    </alternativeName>
    <alternativeName>
        <fullName evidence="13">F-type ATPase subunit b</fullName>
        <shortName evidence="13">F-ATPase subunit b</shortName>
    </alternativeName>
</protein>
<name>A0A9E5T4A9_9GAMM</name>
<dbReference type="Proteomes" id="UP000787472">
    <property type="component" value="Unassembled WGS sequence"/>
</dbReference>
<dbReference type="InterPro" id="IPR050059">
    <property type="entry name" value="ATP_synthase_B_chain"/>
</dbReference>
<dbReference type="AlphaFoldDB" id="A0A9E5T4A9"/>
<evidence type="ECO:0000256" key="7">
    <source>
        <dbReference type="ARBA" id="ARBA00023065"/>
    </source>
</evidence>
<accession>A0A9E5T4A9</accession>
<keyword evidence="16" id="KW-1185">Reference proteome</keyword>
<gene>
    <name evidence="13" type="primary">atpF</name>
    <name evidence="15" type="ORF">G8770_19985</name>
</gene>
<keyword evidence="13" id="KW-1003">Cell membrane</keyword>
<evidence type="ECO:0000313" key="15">
    <source>
        <dbReference type="EMBL" id="NHO67832.1"/>
    </source>
</evidence>
<evidence type="ECO:0000256" key="13">
    <source>
        <dbReference type="HAMAP-Rule" id="MF_01398"/>
    </source>
</evidence>
<dbReference type="PANTHER" id="PTHR33445">
    <property type="entry name" value="ATP SYNTHASE SUBUNIT B', CHLOROPLASTIC"/>
    <property type="match status" value="1"/>
</dbReference>
<evidence type="ECO:0000313" key="16">
    <source>
        <dbReference type="Proteomes" id="UP000787472"/>
    </source>
</evidence>
<evidence type="ECO:0000256" key="1">
    <source>
        <dbReference type="ARBA" id="ARBA00005513"/>
    </source>
</evidence>
<evidence type="ECO:0000256" key="9">
    <source>
        <dbReference type="ARBA" id="ARBA00023310"/>
    </source>
</evidence>
<keyword evidence="14" id="KW-0175">Coiled coil</keyword>
<organism evidence="15 16">
    <name type="scientific">Pseudomaricurvus hydrocarbonicus</name>
    <dbReference type="NCBI Taxonomy" id="1470433"/>
    <lineage>
        <taxon>Bacteria</taxon>
        <taxon>Pseudomonadati</taxon>
        <taxon>Pseudomonadota</taxon>
        <taxon>Gammaproteobacteria</taxon>
        <taxon>Cellvibrionales</taxon>
        <taxon>Cellvibrionaceae</taxon>
        <taxon>Pseudomaricurvus</taxon>
    </lineage>
</organism>
<dbReference type="Pfam" id="PF00213">
    <property type="entry name" value="OSCP"/>
    <property type="match status" value="1"/>
</dbReference>
<keyword evidence="8 13" id="KW-0472">Membrane</keyword>
<evidence type="ECO:0000256" key="2">
    <source>
        <dbReference type="ARBA" id="ARBA00022448"/>
    </source>
</evidence>
<comment type="function">
    <text evidence="10 13">F(1)F(0) ATP synthase produces ATP from ADP in the presence of a proton or sodium gradient. F-type ATPases consist of two structural domains, F(1) containing the extramembraneous catalytic core and F(0) containing the membrane proton channel, linked together by a central stalk and a peripheral stalk. During catalysis, ATP synthesis in the catalytic domain of F(1) is coupled via a rotary mechanism of the central stalk subunits to proton translocation.</text>
</comment>
<evidence type="ECO:0000256" key="8">
    <source>
        <dbReference type="ARBA" id="ARBA00023136"/>
    </source>
</evidence>
<proteinExistence type="inferred from homology"/>
<comment type="subcellular location">
    <subcellularLocation>
        <location evidence="13">Cell membrane</location>
        <topology evidence="13">Single-pass membrane protein</topology>
    </subcellularLocation>
    <subcellularLocation>
        <location evidence="12">Endomembrane system</location>
        <topology evidence="12">Single-pass membrane protein</topology>
    </subcellularLocation>
</comment>
<feature type="transmembrane region" description="Helical" evidence="13">
    <location>
        <begin position="6"/>
        <end position="22"/>
    </location>
</feature>
<comment type="caution">
    <text evidence="15">The sequence shown here is derived from an EMBL/GenBank/DDBJ whole genome shotgun (WGS) entry which is preliminary data.</text>
</comment>